<accession>A0ABU2MSD8</accession>
<organism evidence="3 4">
    <name type="scientific">Streptomyces litchfieldiae</name>
    <dbReference type="NCBI Taxonomy" id="3075543"/>
    <lineage>
        <taxon>Bacteria</taxon>
        <taxon>Bacillati</taxon>
        <taxon>Actinomycetota</taxon>
        <taxon>Actinomycetes</taxon>
        <taxon>Kitasatosporales</taxon>
        <taxon>Streptomycetaceae</taxon>
        <taxon>Streptomyces</taxon>
    </lineage>
</organism>
<dbReference type="SUPFAM" id="SSF47090">
    <property type="entry name" value="PGBD-like"/>
    <property type="match status" value="1"/>
</dbReference>
<proteinExistence type="predicted"/>
<dbReference type="InterPro" id="IPR050570">
    <property type="entry name" value="Cell_wall_metabolism_enzyme"/>
</dbReference>
<dbReference type="SUPFAM" id="SSF51261">
    <property type="entry name" value="Duplicated hybrid motif"/>
    <property type="match status" value="1"/>
</dbReference>
<dbReference type="Gene3D" id="2.70.70.10">
    <property type="entry name" value="Glucose Permease (Domain IIA)"/>
    <property type="match status" value="1"/>
</dbReference>
<reference evidence="4" key="1">
    <citation type="submission" date="2023-07" db="EMBL/GenBank/DDBJ databases">
        <title>30 novel species of actinomycetes from the DSMZ collection.</title>
        <authorList>
            <person name="Nouioui I."/>
        </authorList>
    </citation>
    <scope>NUCLEOTIDE SEQUENCE [LARGE SCALE GENOMIC DNA]</scope>
    <source>
        <strain evidence="4">DSM 44938</strain>
    </source>
</reference>
<dbReference type="Proteomes" id="UP001183246">
    <property type="component" value="Unassembled WGS sequence"/>
</dbReference>
<dbReference type="Pfam" id="PF01551">
    <property type="entry name" value="Peptidase_M23"/>
    <property type="match status" value="1"/>
</dbReference>
<evidence type="ECO:0000259" key="1">
    <source>
        <dbReference type="Pfam" id="PF01471"/>
    </source>
</evidence>
<dbReference type="PANTHER" id="PTHR21666">
    <property type="entry name" value="PEPTIDASE-RELATED"/>
    <property type="match status" value="1"/>
</dbReference>
<comment type="caution">
    <text evidence="3">The sequence shown here is derived from an EMBL/GenBank/DDBJ whole genome shotgun (WGS) entry which is preliminary data.</text>
</comment>
<dbReference type="Pfam" id="PF01471">
    <property type="entry name" value="PG_binding_1"/>
    <property type="match status" value="1"/>
</dbReference>
<dbReference type="Gene3D" id="1.10.101.10">
    <property type="entry name" value="PGBD-like superfamily/PGBD"/>
    <property type="match status" value="1"/>
</dbReference>
<dbReference type="InterPro" id="IPR036365">
    <property type="entry name" value="PGBD-like_sf"/>
</dbReference>
<protein>
    <submittedName>
        <fullName evidence="3">Peptidoglycan DD-metalloendopeptidase family protein</fullName>
    </submittedName>
</protein>
<evidence type="ECO:0000259" key="2">
    <source>
        <dbReference type="Pfam" id="PF01551"/>
    </source>
</evidence>
<dbReference type="CDD" id="cd12797">
    <property type="entry name" value="M23_peptidase"/>
    <property type="match status" value="1"/>
</dbReference>
<gene>
    <name evidence="3" type="ORF">RM590_18215</name>
</gene>
<evidence type="ECO:0000313" key="3">
    <source>
        <dbReference type="EMBL" id="MDT0344531.1"/>
    </source>
</evidence>
<dbReference type="InterPro" id="IPR036366">
    <property type="entry name" value="PGBDSf"/>
</dbReference>
<feature type="domain" description="Peptidoglycan binding-like" evidence="1">
    <location>
        <begin position="13"/>
        <end position="64"/>
    </location>
</feature>
<dbReference type="InterPro" id="IPR011055">
    <property type="entry name" value="Dup_hybrid_motif"/>
</dbReference>
<dbReference type="InterPro" id="IPR016047">
    <property type="entry name" value="M23ase_b-sheet_dom"/>
</dbReference>
<sequence length="224" mass="24221">MVALSNVQFGRTNNDIRTVQRALVARGHRVDEITGHFGPQTKAAYAAEQRAQGFTGRDADGNPGCASLTALGRSQGFPVTCVTPRAPAVTGRVPSPVPGRGVSFPFYSIRPWYRWRPDGKPRHTGDDYAADANTPVVAVRKGKIAWANKNGGAYGKWIGLKADNGRIYLYCHLNQLQVRAGQSVRAGQQIGLVGSTGQSSGPHLHFEMSKTGSWFYGNVAKPTW</sequence>
<keyword evidence="4" id="KW-1185">Reference proteome</keyword>
<dbReference type="EMBL" id="JAVREL010000010">
    <property type="protein sequence ID" value="MDT0344531.1"/>
    <property type="molecule type" value="Genomic_DNA"/>
</dbReference>
<feature type="domain" description="M23ase beta-sheet core" evidence="2">
    <location>
        <begin position="122"/>
        <end position="213"/>
    </location>
</feature>
<dbReference type="InterPro" id="IPR002477">
    <property type="entry name" value="Peptidoglycan-bd-like"/>
</dbReference>
<dbReference type="RefSeq" id="WP_311705663.1">
    <property type="nucleotide sequence ID" value="NZ_JAVREL010000010.1"/>
</dbReference>
<dbReference type="PANTHER" id="PTHR21666:SF270">
    <property type="entry name" value="MUREIN HYDROLASE ACTIVATOR ENVC"/>
    <property type="match status" value="1"/>
</dbReference>
<name>A0ABU2MSD8_9ACTN</name>
<evidence type="ECO:0000313" key="4">
    <source>
        <dbReference type="Proteomes" id="UP001183246"/>
    </source>
</evidence>